<dbReference type="GO" id="GO:0006935">
    <property type="term" value="P:chemotaxis"/>
    <property type="evidence" value="ECO:0007669"/>
    <property type="project" value="InterPro"/>
</dbReference>
<name>A0A918XKK7_9GAMM</name>
<dbReference type="EMBL" id="BMYM01000002">
    <property type="protein sequence ID" value="GHD34736.1"/>
    <property type="molecule type" value="Genomic_DNA"/>
</dbReference>
<dbReference type="PROSITE" id="PS50851">
    <property type="entry name" value="CHEW"/>
    <property type="match status" value="1"/>
</dbReference>
<dbReference type="PANTHER" id="PTHR22617">
    <property type="entry name" value="CHEMOTAXIS SENSOR HISTIDINE KINASE-RELATED"/>
    <property type="match status" value="1"/>
</dbReference>
<dbReference type="Gene3D" id="2.30.30.40">
    <property type="entry name" value="SH3 Domains"/>
    <property type="match status" value="1"/>
</dbReference>
<dbReference type="InterPro" id="IPR036061">
    <property type="entry name" value="CheW-like_dom_sf"/>
</dbReference>
<dbReference type="AlphaFoldDB" id="A0A918XKK7"/>
<accession>A0A918XKK7</accession>
<dbReference type="Proteomes" id="UP000644693">
    <property type="component" value="Unassembled WGS sequence"/>
</dbReference>
<comment type="caution">
    <text evidence="2">The sequence shown here is derived from an EMBL/GenBank/DDBJ whole genome shotgun (WGS) entry which is preliminary data.</text>
</comment>
<evidence type="ECO:0000259" key="1">
    <source>
        <dbReference type="PROSITE" id="PS50851"/>
    </source>
</evidence>
<evidence type="ECO:0000313" key="2">
    <source>
        <dbReference type="EMBL" id="GHD34736.1"/>
    </source>
</evidence>
<sequence length="187" mass="20498">MTSAIQALQDLQQRFGQAVEAPPTPVDHCIYWAGTALGVAGIPLLVGEGELDEIIEMPEVTPIPSTRQWVMGLATHRGGLIPVISGDVLLRREPYSGRVRDYCMVIRRPGMHFAITLSDVRRSTKFPIDERDMERDVDPAVHGYTLGGFVLDDDFCAVLDLDKLINEGELANAAVASEQHSEETGDV</sequence>
<protein>
    <recommendedName>
        <fullName evidence="1">CheW-like domain-containing protein</fullName>
    </recommendedName>
</protein>
<dbReference type="InterPro" id="IPR039315">
    <property type="entry name" value="CheW"/>
</dbReference>
<dbReference type="Pfam" id="PF01584">
    <property type="entry name" value="CheW"/>
    <property type="match status" value="1"/>
</dbReference>
<organism evidence="2 3">
    <name type="scientific">Parahalioglobus pacificus</name>
    <dbReference type="NCBI Taxonomy" id="930806"/>
    <lineage>
        <taxon>Bacteria</taxon>
        <taxon>Pseudomonadati</taxon>
        <taxon>Pseudomonadota</taxon>
        <taxon>Gammaproteobacteria</taxon>
        <taxon>Cellvibrionales</taxon>
        <taxon>Halieaceae</taxon>
        <taxon>Parahalioglobus</taxon>
    </lineage>
</organism>
<dbReference type="SUPFAM" id="SSF50341">
    <property type="entry name" value="CheW-like"/>
    <property type="match status" value="1"/>
</dbReference>
<dbReference type="GO" id="GO:0007165">
    <property type="term" value="P:signal transduction"/>
    <property type="evidence" value="ECO:0007669"/>
    <property type="project" value="InterPro"/>
</dbReference>
<feature type="domain" description="CheW-like" evidence="1">
    <location>
        <begin position="25"/>
        <end position="170"/>
    </location>
</feature>
<dbReference type="Gene3D" id="2.40.50.180">
    <property type="entry name" value="CheA-289, Domain 4"/>
    <property type="match status" value="1"/>
</dbReference>
<reference evidence="2" key="2">
    <citation type="submission" date="2020-09" db="EMBL/GenBank/DDBJ databases">
        <authorList>
            <person name="Sun Q."/>
            <person name="Kim S."/>
        </authorList>
    </citation>
    <scope>NUCLEOTIDE SEQUENCE</scope>
    <source>
        <strain evidence="2">KCTC 23430</strain>
    </source>
</reference>
<dbReference type="RefSeq" id="WP_189477742.1">
    <property type="nucleotide sequence ID" value="NZ_BMYM01000002.1"/>
</dbReference>
<proteinExistence type="predicted"/>
<gene>
    <name evidence="2" type="ORF">GCM10007053_20850</name>
</gene>
<dbReference type="InterPro" id="IPR002545">
    <property type="entry name" value="CheW-lke_dom"/>
</dbReference>
<keyword evidence="3" id="KW-1185">Reference proteome</keyword>
<dbReference type="GO" id="GO:0005829">
    <property type="term" value="C:cytosol"/>
    <property type="evidence" value="ECO:0007669"/>
    <property type="project" value="TreeGrafter"/>
</dbReference>
<dbReference type="PANTHER" id="PTHR22617:SF43">
    <property type="entry name" value="PROTEIN PILI"/>
    <property type="match status" value="1"/>
</dbReference>
<reference evidence="2" key="1">
    <citation type="journal article" date="2014" name="Int. J. Syst. Evol. Microbiol.">
        <title>Complete genome sequence of Corynebacterium casei LMG S-19264T (=DSM 44701T), isolated from a smear-ripened cheese.</title>
        <authorList>
            <consortium name="US DOE Joint Genome Institute (JGI-PGF)"/>
            <person name="Walter F."/>
            <person name="Albersmeier A."/>
            <person name="Kalinowski J."/>
            <person name="Ruckert C."/>
        </authorList>
    </citation>
    <scope>NUCLEOTIDE SEQUENCE</scope>
    <source>
        <strain evidence="2">KCTC 23430</strain>
    </source>
</reference>
<evidence type="ECO:0000313" key="3">
    <source>
        <dbReference type="Proteomes" id="UP000644693"/>
    </source>
</evidence>